<accession>A0A2X0MJR8</accession>
<dbReference type="GO" id="GO:0005759">
    <property type="term" value="C:mitochondrial matrix"/>
    <property type="evidence" value="ECO:0007669"/>
    <property type="project" value="TreeGrafter"/>
</dbReference>
<dbReference type="PANTHER" id="PTHR47396:SF1">
    <property type="entry name" value="ATP-DEPENDENT HELICASE IRC3-RELATED"/>
    <property type="match status" value="1"/>
</dbReference>
<dbReference type="Proteomes" id="UP000249464">
    <property type="component" value="Unassembled WGS sequence"/>
</dbReference>
<keyword evidence="1" id="KW-0067">ATP-binding</keyword>
<dbReference type="CDD" id="cd18799">
    <property type="entry name" value="SF2_C_EcoAI-like"/>
    <property type="match status" value="1"/>
</dbReference>
<dbReference type="EMBL" id="FQNC01000064">
    <property type="protein sequence ID" value="SGY97107.1"/>
    <property type="molecule type" value="Genomic_DNA"/>
</dbReference>
<dbReference type="STRING" id="796604.A0A2X0MJR8"/>
<dbReference type="Gene3D" id="3.40.50.300">
    <property type="entry name" value="P-loop containing nucleotide triphosphate hydrolases"/>
    <property type="match status" value="3"/>
</dbReference>
<dbReference type="AlphaFoldDB" id="A0A2X0MJR8"/>
<organism evidence="3 4">
    <name type="scientific">Microbotryum silenes-dioicae</name>
    <dbReference type="NCBI Taxonomy" id="796604"/>
    <lineage>
        <taxon>Eukaryota</taxon>
        <taxon>Fungi</taxon>
        <taxon>Dikarya</taxon>
        <taxon>Basidiomycota</taxon>
        <taxon>Pucciniomycotina</taxon>
        <taxon>Microbotryomycetes</taxon>
        <taxon>Microbotryales</taxon>
        <taxon>Microbotryaceae</taxon>
        <taxon>Microbotryum</taxon>
    </lineage>
</organism>
<dbReference type="GO" id="GO:0070125">
    <property type="term" value="P:mitochondrial translational elongation"/>
    <property type="evidence" value="ECO:0007669"/>
    <property type="project" value="TreeGrafter"/>
</dbReference>
<reference evidence="3 4" key="1">
    <citation type="submission" date="2016-11" db="EMBL/GenBank/DDBJ databases">
        <authorList>
            <person name="Jaros S."/>
            <person name="Januszkiewicz K."/>
            <person name="Wedrychowicz H."/>
        </authorList>
    </citation>
    <scope>NUCLEOTIDE SEQUENCE [LARGE SCALE GENOMIC DNA]</scope>
</reference>
<dbReference type="InterPro" id="IPR050742">
    <property type="entry name" value="Helicase_Restrict-Modif_Enz"/>
</dbReference>
<dbReference type="GO" id="GO:0000403">
    <property type="term" value="F:Y-form DNA binding"/>
    <property type="evidence" value="ECO:0007669"/>
    <property type="project" value="TreeGrafter"/>
</dbReference>
<dbReference type="SUPFAM" id="SSF52540">
    <property type="entry name" value="P-loop containing nucleoside triphosphate hydrolases"/>
    <property type="match status" value="1"/>
</dbReference>
<dbReference type="InterPro" id="IPR006935">
    <property type="entry name" value="Helicase/UvrB_N"/>
</dbReference>
<name>A0A2X0MJR8_9BASI</name>
<proteinExistence type="predicted"/>
<evidence type="ECO:0000259" key="2">
    <source>
        <dbReference type="PROSITE" id="PS51192"/>
    </source>
</evidence>
<keyword evidence="1" id="KW-0547">Nucleotide-binding</keyword>
<dbReference type="InterPro" id="IPR001650">
    <property type="entry name" value="Helicase_C-like"/>
</dbReference>
<evidence type="ECO:0000256" key="1">
    <source>
        <dbReference type="ARBA" id="ARBA00022806"/>
    </source>
</evidence>
<keyword evidence="4" id="KW-1185">Reference proteome</keyword>
<dbReference type="SMART" id="SM00490">
    <property type="entry name" value="HELICc"/>
    <property type="match status" value="1"/>
</dbReference>
<keyword evidence="1" id="KW-0347">Helicase</keyword>
<dbReference type="GO" id="GO:0005524">
    <property type="term" value="F:ATP binding"/>
    <property type="evidence" value="ECO:0007669"/>
    <property type="project" value="InterPro"/>
</dbReference>
<dbReference type="SMART" id="SM00487">
    <property type="entry name" value="DEXDc"/>
    <property type="match status" value="1"/>
</dbReference>
<dbReference type="GO" id="GO:0016787">
    <property type="term" value="F:hydrolase activity"/>
    <property type="evidence" value="ECO:0007669"/>
    <property type="project" value="InterPro"/>
</dbReference>
<dbReference type="PROSITE" id="PS51192">
    <property type="entry name" value="HELICASE_ATP_BIND_1"/>
    <property type="match status" value="1"/>
</dbReference>
<dbReference type="PANTHER" id="PTHR47396">
    <property type="entry name" value="TYPE I RESTRICTION ENZYME ECOKI R PROTEIN"/>
    <property type="match status" value="1"/>
</dbReference>
<dbReference type="GO" id="GO:0061749">
    <property type="term" value="F:forked DNA-dependent helicase activity"/>
    <property type="evidence" value="ECO:0007669"/>
    <property type="project" value="TreeGrafter"/>
</dbReference>
<dbReference type="InterPro" id="IPR014001">
    <property type="entry name" value="Helicase_ATP-bd"/>
</dbReference>
<evidence type="ECO:0000313" key="4">
    <source>
        <dbReference type="Proteomes" id="UP000249464"/>
    </source>
</evidence>
<feature type="domain" description="Helicase ATP-binding" evidence="2">
    <location>
        <begin position="131"/>
        <end position="295"/>
    </location>
</feature>
<dbReference type="Pfam" id="PF04851">
    <property type="entry name" value="ResIII"/>
    <property type="match status" value="1"/>
</dbReference>
<protein>
    <submittedName>
        <fullName evidence="3">BQ5605_C035g11383 protein</fullName>
    </submittedName>
</protein>
<gene>
    <name evidence="3" type="primary">BQ5605_C035g11383</name>
    <name evidence="3" type="ORF">BQ5605_C035G11383</name>
</gene>
<sequence length="887" mass="97164">MIVSFIRSCPCRIPRVLITSRRTPSPVAVAPPDDHRSFSTLTAQTTPTRRALESSSQYQTWQFNSFTFGAFSSPRSFSSTCAPRQLTIPDEAPETVMSEVETEATTVPSLDARPFKLRPYQIDCINTILDTLSTTELSRLGISSPTGSGKTAIFTELIPRLPARIHPDTAQLANRVLILVGTIQLAKQAAEVVKTTYPALHVEVEQGDNDASGFADVTVATFQASHSRFDGRVESSTHDLARLDKFDPSTFKAVIVDEVRTQKRLPTCSGSILTPTCGPLQAHHAASQSYINILCRFDPRISETSETSAVIIEDDVLAASPVLSFSASSTQPDPPHLPPTPFCLSASGGLCIPILAFTATFSRADGLALGKVVQKIVWHASWLDMITKGWLCDIRFTTVRLGSALDLNSISTSKTSGDFSMASLARAVDQAPINRICVETWKEKAEQTRRSTLVFAVDVNHVVSLTNAFREQGIDARFVHQGIKIRDREQIYDAFRKGEIQVLVNCSQYLHSPSRCGLVLVPNPDTVNNPPPPGILTEGADFPFIDCVLLARPTKSRNLFQQMIGRGMRKSPSTGKTDCLIIDFVGNSTEGIACTPTLFGIDPNLAIEGKQVELHEVAKSGASLTHLHVPIAQSTKDLQNLAITSPAPEPRALILPYIDADPSRLAYEEFNTVTEFLASRSKASTTKHSESSRIPLSRLTRNSWIGVGQGAYVLELGGKGYIRISPKDEASTSVVPQWEAKGYRRIPQLASTRNPYATPIVLGTHPDIRHLLATVDALVANVDLWKPTISTRRFAPWREHPATLSQQTMLSNKLKNEIQDGRIEGLWVPGREREGGWVKVEELNKGEACDLITRVMHGGIGALRKVKKKVEKARKSLIKQRSKSASS</sequence>
<keyword evidence="1" id="KW-0378">Hydrolase</keyword>
<evidence type="ECO:0000313" key="3">
    <source>
        <dbReference type="EMBL" id="SGY97107.1"/>
    </source>
</evidence>
<dbReference type="GO" id="GO:0032042">
    <property type="term" value="P:mitochondrial DNA metabolic process"/>
    <property type="evidence" value="ECO:0007669"/>
    <property type="project" value="TreeGrafter"/>
</dbReference>
<dbReference type="InterPro" id="IPR027417">
    <property type="entry name" value="P-loop_NTPase"/>
</dbReference>
<dbReference type="GO" id="GO:0036121">
    <property type="term" value="F:double-stranded DNA helicase activity"/>
    <property type="evidence" value="ECO:0007669"/>
    <property type="project" value="TreeGrafter"/>
</dbReference>